<comment type="similarity">
    <text evidence="2 3">Belongs to the peptidase M14 family.</text>
</comment>
<organism evidence="6">
    <name type="scientific">Guillardia theta</name>
    <name type="common">Cryptophyte</name>
    <name type="synonym">Cryptomonas phi</name>
    <dbReference type="NCBI Taxonomy" id="55529"/>
    <lineage>
        <taxon>Eukaryota</taxon>
        <taxon>Cryptophyceae</taxon>
        <taxon>Pyrenomonadales</taxon>
        <taxon>Geminigeraceae</taxon>
        <taxon>Guillardia</taxon>
    </lineage>
</organism>
<feature type="region of interest" description="Disordered" evidence="4">
    <location>
        <begin position="1"/>
        <end position="71"/>
    </location>
</feature>
<dbReference type="AlphaFoldDB" id="A0A7S4NR87"/>
<dbReference type="InterPro" id="IPR040626">
    <property type="entry name" value="Pepdidase_M14_N"/>
</dbReference>
<sequence>MFKTEAGKDPNLSPPDEADGDDGQWSGGEDEEESEAEEEEEQTSEQGQVREAKERSIAPPQPLFYERDGTSWDDFIDDSPKTGQLLKLKPIAPPLLCQESEEEALVEVRDKRLTPGEMDMIMGKVSKKGVVSETGYPVGLAGKLVYDSVTLNARRLVTPKADDDTYYHIQTENDTTLIFESLFESGNLYQAYQVAEFEYELVLKNDFNTNGHTQWYFFSVGNTRKDVTYKFTIVNLYKRTSMYSKGLKPLLHSEKEAKTRGRGWHRAGFDISYHRNDYQYSKRSIVRNFYSLQFSLQFPHGNDICYLAHCFPYTYSDLQQYIRKLESDVDIRKIFRRKLLCRSIAGNRCEVLTITDPREVTGEEAEAQKKQCVVLSARVHPGETNSSWMMHGCIDFLLSSHEEAKKLRQQFVFKIVPMINPDGVIIGNYRTGMAGNDLNRKWKNPCPTLQPTIHHMKEMMARMRDERGIALFVDLHGHSVKKNVFIYGCDSKYWEDGENHATREKPKALEARLFPAVLEDVSPQFNFQDCRFHVKRRKETSGRVVVWRQFTDHSYTMEASFGGADQEHEPRDSHFGIQHYKAMGESLCRAMASLWCSNESLQLEEFQEKILKQVESCPLPEDDSDDENEAREDSSDDGSDDDTVLNPILPKLEERTSKKPNKSKKAKTKGPKSVKKDDKQERNAKTMSPARRDANRSEDARQARGVELRANATGRGDLSRDKHERSELGSAKCSCPACQVYEEFLSTTVDLLQTTPNKHVGLLRTARSGSSSSSPRSVSSETRVEGDGMRGRANDQGSKRASGSNPRGQRT</sequence>
<dbReference type="GO" id="GO:0004181">
    <property type="term" value="F:metallocarboxypeptidase activity"/>
    <property type="evidence" value="ECO:0007669"/>
    <property type="project" value="InterPro"/>
</dbReference>
<dbReference type="InterPro" id="IPR000834">
    <property type="entry name" value="Peptidase_M14"/>
</dbReference>
<evidence type="ECO:0000259" key="5">
    <source>
        <dbReference type="PROSITE" id="PS52035"/>
    </source>
</evidence>
<proteinExistence type="inferred from homology"/>
<feature type="region of interest" description="Disordered" evidence="4">
    <location>
        <begin position="762"/>
        <end position="811"/>
    </location>
</feature>
<dbReference type="EMBL" id="HBKN01021119">
    <property type="protein sequence ID" value="CAE2302163.1"/>
    <property type="molecule type" value="Transcribed_RNA"/>
</dbReference>
<dbReference type="SUPFAM" id="SSF53187">
    <property type="entry name" value="Zn-dependent exopeptidases"/>
    <property type="match status" value="1"/>
</dbReference>
<dbReference type="Pfam" id="PF00246">
    <property type="entry name" value="Peptidase_M14"/>
    <property type="match status" value="1"/>
</dbReference>
<feature type="region of interest" description="Disordered" evidence="4">
    <location>
        <begin position="617"/>
        <end position="732"/>
    </location>
</feature>
<feature type="compositionally biased region" description="Basic and acidic residues" evidence="4">
    <location>
        <begin position="674"/>
        <end position="707"/>
    </location>
</feature>
<dbReference type="GO" id="GO:0006508">
    <property type="term" value="P:proteolysis"/>
    <property type="evidence" value="ECO:0007669"/>
    <property type="project" value="InterPro"/>
</dbReference>
<protein>
    <recommendedName>
        <fullName evidence="5">Peptidase M14 domain-containing protein</fullName>
    </recommendedName>
</protein>
<dbReference type="PANTHER" id="PTHR12756:SF11">
    <property type="entry name" value="CYTOSOLIC CARBOXYPEPTIDASE 1"/>
    <property type="match status" value="1"/>
</dbReference>
<dbReference type="GO" id="GO:0008270">
    <property type="term" value="F:zinc ion binding"/>
    <property type="evidence" value="ECO:0007669"/>
    <property type="project" value="InterPro"/>
</dbReference>
<evidence type="ECO:0000313" key="6">
    <source>
        <dbReference type="EMBL" id="CAE2302163.1"/>
    </source>
</evidence>
<feature type="compositionally biased region" description="Low complexity" evidence="4">
    <location>
        <begin position="768"/>
        <end position="780"/>
    </location>
</feature>
<feature type="compositionally biased region" description="Basic and acidic residues" evidence="4">
    <location>
        <begin position="782"/>
        <end position="793"/>
    </location>
</feature>
<feature type="compositionally biased region" description="Acidic residues" evidence="4">
    <location>
        <begin position="16"/>
        <end position="43"/>
    </location>
</feature>
<reference evidence="6" key="1">
    <citation type="submission" date="2021-01" db="EMBL/GenBank/DDBJ databases">
        <authorList>
            <person name="Corre E."/>
            <person name="Pelletier E."/>
            <person name="Niang G."/>
            <person name="Scheremetjew M."/>
            <person name="Finn R."/>
            <person name="Kale V."/>
            <person name="Holt S."/>
            <person name="Cochrane G."/>
            <person name="Meng A."/>
            <person name="Brown T."/>
            <person name="Cohen L."/>
        </authorList>
    </citation>
    <scope>NUCLEOTIDE SEQUENCE</scope>
    <source>
        <strain evidence="6">CCMP 2712</strain>
    </source>
</reference>
<dbReference type="PANTHER" id="PTHR12756">
    <property type="entry name" value="CYTOSOLIC CARBOXYPEPTIDASE"/>
    <property type="match status" value="1"/>
</dbReference>
<comment type="cofactor">
    <cofactor evidence="1">
        <name>Zn(2+)</name>
        <dbReference type="ChEBI" id="CHEBI:29105"/>
    </cofactor>
</comment>
<dbReference type="Pfam" id="PF18027">
    <property type="entry name" value="Pepdidase_M14_N"/>
    <property type="match status" value="1"/>
</dbReference>
<evidence type="ECO:0000256" key="1">
    <source>
        <dbReference type="ARBA" id="ARBA00001947"/>
    </source>
</evidence>
<feature type="compositionally biased region" description="Basic residues" evidence="4">
    <location>
        <begin position="658"/>
        <end position="673"/>
    </location>
</feature>
<evidence type="ECO:0000256" key="4">
    <source>
        <dbReference type="SAM" id="MobiDB-lite"/>
    </source>
</evidence>
<dbReference type="Gene3D" id="2.60.40.3120">
    <property type="match status" value="1"/>
</dbReference>
<dbReference type="InterPro" id="IPR050821">
    <property type="entry name" value="Cytosolic_carboxypeptidase"/>
</dbReference>
<evidence type="ECO:0000256" key="2">
    <source>
        <dbReference type="ARBA" id="ARBA00005988"/>
    </source>
</evidence>
<gene>
    <name evidence="6" type="ORF">GTHE00462_LOCUS16589</name>
</gene>
<feature type="compositionally biased region" description="Acidic residues" evidence="4">
    <location>
        <begin position="620"/>
        <end position="643"/>
    </location>
</feature>
<dbReference type="Gene3D" id="3.40.630.10">
    <property type="entry name" value="Zn peptidases"/>
    <property type="match status" value="1"/>
</dbReference>
<feature type="compositionally biased region" description="Basic and acidic residues" evidence="4">
    <location>
        <begin position="717"/>
        <end position="727"/>
    </location>
</feature>
<feature type="active site" description="Proton donor/acceptor" evidence="3">
    <location>
        <position position="558"/>
    </location>
</feature>
<feature type="compositionally biased region" description="Polar residues" evidence="4">
    <location>
        <begin position="795"/>
        <end position="811"/>
    </location>
</feature>
<dbReference type="PROSITE" id="PS52035">
    <property type="entry name" value="PEPTIDASE_M14"/>
    <property type="match status" value="1"/>
</dbReference>
<evidence type="ECO:0000256" key="3">
    <source>
        <dbReference type="PROSITE-ProRule" id="PRU01379"/>
    </source>
</evidence>
<name>A0A7S4NR87_GUITH</name>
<feature type="domain" description="Peptidase M14" evidence="5">
    <location>
        <begin position="311"/>
        <end position="587"/>
    </location>
</feature>
<accession>A0A7S4NR87</accession>